<evidence type="ECO:0000256" key="2">
    <source>
        <dbReference type="ARBA" id="ARBA00006143"/>
    </source>
</evidence>
<evidence type="ECO:0000259" key="7">
    <source>
        <dbReference type="Pfam" id="PF02683"/>
    </source>
</evidence>
<evidence type="ECO:0000256" key="1">
    <source>
        <dbReference type="ARBA" id="ARBA00004141"/>
    </source>
</evidence>
<comment type="similarity">
    <text evidence="2">Belongs to the DsbD family.</text>
</comment>
<feature type="transmembrane region" description="Helical" evidence="6">
    <location>
        <begin position="45"/>
        <end position="64"/>
    </location>
</feature>
<gene>
    <name evidence="8" type="ORF">Q4T40_12270</name>
</gene>
<evidence type="ECO:0000256" key="3">
    <source>
        <dbReference type="ARBA" id="ARBA00022692"/>
    </source>
</evidence>
<dbReference type="RefSeq" id="WP_413780514.1">
    <property type="nucleotide sequence ID" value="NZ_JAUOZS010000001.1"/>
</dbReference>
<keyword evidence="5 6" id="KW-0472">Membrane</keyword>
<keyword evidence="9" id="KW-1185">Reference proteome</keyword>
<reference evidence="8 9" key="1">
    <citation type="submission" date="2023-07" db="EMBL/GenBank/DDBJ databases">
        <title>The novel representative of Negativicutes class, Anaeroselena agilis gen. nov. sp. nov.</title>
        <authorList>
            <person name="Prokofeva M.I."/>
            <person name="Elcheninov A.G."/>
            <person name="Klyukina A."/>
            <person name="Kublanov I.V."/>
            <person name="Frolov E.N."/>
            <person name="Podosokorskaya O.A."/>
        </authorList>
    </citation>
    <scope>NUCLEOTIDE SEQUENCE [LARGE SCALE GENOMIC DNA]</scope>
    <source>
        <strain evidence="8 9">4137-cl</strain>
    </source>
</reference>
<comment type="caution">
    <text evidence="8">The sequence shown here is derived from an EMBL/GenBank/DDBJ whole genome shotgun (WGS) entry which is preliminary data.</text>
</comment>
<feature type="transmembrane region" description="Helical" evidence="6">
    <location>
        <begin position="84"/>
        <end position="102"/>
    </location>
</feature>
<protein>
    <submittedName>
        <fullName evidence="8">Cytochrome c biogenesis CcdA family protein</fullName>
    </submittedName>
</protein>
<name>A0ABU3NYZ9_9FIRM</name>
<feature type="transmembrane region" description="Helical" evidence="6">
    <location>
        <begin position="201"/>
        <end position="228"/>
    </location>
</feature>
<proteinExistence type="inferred from homology"/>
<feature type="domain" description="Cytochrome C biogenesis protein transmembrane" evidence="7">
    <location>
        <begin position="8"/>
        <end position="208"/>
    </location>
</feature>
<evidence type="ECO:0000256" key="5">
    <source>
        <dbReference type="ARBA" id="ARBA00023136"/>
    </source>
</evidence>
<evidence type="ECO:0000313" key="8">
    <source>
        <dbReference type="EMBL" id="MDT8902022.1"/>
    </source>
</evidence>
<comment type="subcellular location">
    <subcellularLocation>
        <location evidence="1">Membrane</location>
        <topology evidence="1">Multi-pass membrane protein</topology>
    </subcellularLocation>
</comment>
<organism evidence="8 9">
    <name type="scientific">Anaeroselena agilis</name>
    <dbReference type="NCBI Taxonomy" id="3063788"/>
    <lineage>
        <taxon>Bacteria</taxon>
        <taxon>Bacillati</taxon>
        <taxon>Bacillota</taxon>
        <taxon>Negativicutes</taxon>
        <taxon>Acetonemataceae</taxon>
        <taxon>Anaeroselena</taxon>
    </lineage>
</organism>
<evidence type="ECO:0000256" key="6">
    <source>
        <dbReference type="SAM" id="Phobius"/>
    </source>
</evidence>
<evidence type="ECO:0000256" key="4">
    <source>
        <dbReference type="ARBA" id="ARBA00022989"/>
    </source>
</evidence>
<sequence length="231" mass="24294">MDGNGISLLAAFAAGAVSFLSPCVLPIVPAYLAVLTGDGAGGRRFVVNTACFFAGFTVVFILMGATASLLGQLFLEHQDTVRKAGAVFIGLMGLQLAGLLRLPGLHRDLRLTPGGRLVGPLGAFLLGLALTAGWTPCVGPILAAILVYAGIGATFARGVLLLAAYAAGFALPFLLFTLLYKRYSARIRARYHWLPAVQKAAGAFLVLTGALLYFDLVQKGIGIIYGLWPWK</sequence>
<dbReference type="PANTHER" id="PTHR31272:SF4">
    <property type="entry name" value="CYTOCHROME C-TYPE BIOGENESIS PROTEIN HI_1454-RELATED"/>
    <property type="match status" value="1"/>
</dbReference>
<dbReference type="Proteomes" id="UP001254848">
    <property type="component" value="Unassembled WGS sequence"/>
</dbReference>
<dbReference type="EMBL" id="JAUOZS010000001">
    <property type="protein sequence ID" value="MDT8902022.1"/>
    <property type="molecule type" value="Genomic_DNA"/>
</dbReference>
<keyword evidence="4 6" id="KW-1133">Transmembrane helix</keyword>
<dbReference type="PANTHER" id="PTHR31272">
    <property type="entry name" value="CYTOCHROME C-TYPE BIOGENESIS PROTEIN HI_1454-RELATED"/>
    <property type="match status" value="1"/>
</dbReference>
<feature type="transmembrane region" description="Helical" evidence="6">
    <location>
        <begin position="155"/>
        <end position="180"/>
    </location>
</feature>
<accession>A0ABU3NYZ9</accession>
<keyword evidence="3 6" id="KW-0812">Transmembrane</keyword>
<dbReference type="InterPro" id="IPR051790">
    <property type="entry name" value="Cytochrome_c-biogenesis_DsbD"/>
</dbReference>
<dbReference type="InterPro" id="IPR003834">
    <property type="entry name" value="Cyt_c_assmbl_TM_dom"/>
</dbReference>
<feature type="transmembrane region" description="Helical" evidence="6">
    <location>
        <begin position="123"/>
        <end position="149"/>
    </location>
</feature>
<evidence type="ECO:0000313" key="9">
    <source>
        <dbReference type="Proteomes" id="UP001254848"/>
    </source>
</evidence>
<feature type="transmembrane region" description="Helical" evidence="6">
    <location>
        <begin position="6"/>
        <end position="33"/>
    </location>
</feature>
<dbReference type="Pfam" id="PF02683">
    <property type="entry name" value="DsbD_TM"/>
    <property type="match status" value="1"/>
</dbReference>